<comment type="caution">
    <text evidence="2">The sequence shown here is derived from an EMBL/GenBank/DDBJ whole genome shotgun (WGS) entry which is preliminary data.</text>
</comment>
<dbReference type="Proteomes" id="UP001370758">
    <property type="component" value="Unassembled WGS sequence"/>
</dbReference>
<feature type="chain" id="PRO_5043541573" evidence="1">
    <location>
        <begin position="20"/>
        <end position="109"/>
    </location>
</feature>
<name>A0AAV9WAK0_9PEZI</name>
<protein>
    <submittedName>
        <fullName evidence="2">Uncharacterized protein</fullName>
    </submittedName>
</protein>
<dbReference type="EMBL" id="JAVHJL010000004">
    <property type="protein sequence ID" value="KAK6504536.1"/>
    <property type="molecule type" value="Genomic_DNA"/>
</dbReference>
<reference evidence="2 3" key="1">
    <citation type="submission" date="2023-08" db="EMBL/GenBank/DDBJ databases">
        <authorList>
            <person name="Palmer J.M."/>
        </authorList>
    </citation>
    <scope>NUCLEOTIDE SEQUENCE [LARGE SCALE GENOMIC DNA]</scope>
    <source>
        <strain evidence="2 3">TWF481</strain>
    </source>
</reference>
<accession>A0AAV9WAK0</accession>
<sequence length="109" mass="11676">MPALRQLFLAASLLHFCTAAPVIINPGAVNELSWKKPFDTDNGFVPESGVLADRVAIDVGDAAYQFLHHPANPSVIITEAFRLALSTLQNSIAYGVNTASQPINIGNIF</sequence>
<organism evidence="2 3">
    <name type="scientific">Arthrobotrys musiformis</name>
    <dbReference type="NCBI Taxonomy" id="47236"/>
    <lineage>
        <taxon>Eukaryota</taxon>
        <taxon>Fungi</taxon>
        <taxon>Dikarya</taxon>
        <taxon>Ascomycota</taxon>
        <taxon>Pezizomycotina</taxon>
        <taxon>Orbiliomycetes</taxon>
        <taxon>Orbiliales</taxon>
        <taxon>Orbiliaceae</taxon>
        <taxon>Arthrobotrys</taxon>
    </lineage>
</organism>
<gene>
    <name evidence="2" type="ORF">TWF481_006477</name>
</gene>
<evidence type="ECO:0000256" key="1">
    <source>
        <dbReference type="SAM" id="SignalP"/>
    </source>
</evidence>
<keyword evidence="1" id="KW-0732">Signal</keyword>
<dbReference type="AlphaFoldDB" id="A0AAV9WAK0"/>
<feature type="signal peptide" evidence="1">
    <location>
        <begin position="1"/>
        <end position="19"/>
    </location>
</feature>
<keyword evidence="3" id="KW-1185">Reference proteome</keyword>
<proteinExistence type="predicted"/>
<evidence type="ECO:0000313" key="2">
    <source>
        <dbReference type="EMBL" id="KAK6504536.1"/>
    </source>
</evidence>
<evidence type="ECO:0000313" key="3">
    <source>
        <dbReference type="Proteomes" id="UP001370758"/>
    </source>
</evidence>